<organism evidence="1 2">
    <name type="scientific">Kingdonia uniflora</name>
    <dbReference type="NCBI Taxonomy" id="39325"/>
    <lineage>
        <taxon>Eukaryota</taxon>
        <taxon>Viridiplantae</taxon>
        <taxon>Streptophyta</taxon>
        <taxon>Embryophyta</taxon>
        <taxon>Tracheophyta</taxon>
        <taxon>Spermatophyta</taxon>
        <taxon>Magnoliopsida</taxon>
        <taxon>Ranunculales</taxon>
        <taxon>Circaeasteraceae</taxon>
        <taxon>Kingdonia</taxon>
    </lineage>
</organism>
<accession>A0A7J7NSB4</accession>
<name>A0A7J7NSB4_9MAGN</name>
<reference evidence="1 2" key="1">
    <citation type="journal article" date="2020" name="IScience">
        <title>Genome Sequencing of the Endangered Kingdonia uniflora (Circaeasteraceae, Ranunculales) Reveals Potential Mechanisms of Evolutionary Specialization.</title>
        <authorList>
            <person name="Sun Y."/>
            <person name="Deng T."/>
            <person name="Zhang A."/>
            <person name="Moore M.J."/>
            <person name="Landis J.B."/>
            <person name="Lin N."/>
            <person name="Zhang H."/>
            <person name="Zhang X."/>
            <person name="Huang J."/>
            <person name="Zhang X."/>
            <person name="Sun H."/>
            <person name="Wang H."/>
        </authorList>
    </citation>
    <scope>NUCLEOTIDE SEQUENCE [LARGE SCALE GENOMIC DNA]</scope>
    <source>
        <strain evidence="1">TB1705</strain>
        <tissue evidence="1">Leaf</tissue>
    </source>
</reference>
<sequence>MKKIIELDNIGNVHLHVHVPSIFILMLEFFFQHNKLVNFKEWKRTLEVDNSEWEVWRQALKKVLASERMGDMGDPIFEELFDQNE</sequence>
<proteinExistence type="predicted"/>
<evidence type="ECO:0000313" key="2">
    <source>
        <dbReference type="Proteomes" id="UP000541444"/>
    </source>
</evidence>
<feature type="non-terminal residue" evidence="1">
    <location>
        <position position="1"/>
    </location>
</feature>
<evidence type="ECO:0000313" key="1">
    <source>
        <dbReference type="EMBL" id="KAF6169864.1"/>
    </source>
</evidence>
<dbReference type="Proteomes" id="UP000541444">
    <property type="component" value="Unassembled WGS sequence"/>
</dbReference>
<keyword evidence="2" id="KW-1185">Reference proteome</keyword>
<comment type="caution">
    <text evidence="1">The sequence shown here is derived from an EMBL/GenBank/DDBJ whole genome shotgun (WGS) entry which is preliminary data.</text>
</comment>
<protein>
    <submittedName>
        <fullName evidence="1">Uncharacterized protein</fullName>
    </submittedName>
</protein>
<gene>
    <name evidence="1" type="ORF">GIB67_034256</name>
</gene>
<dbReference type="EMBL" id="JACGCM010000622">
    <property type="protein sequence ID" value="KAF6169864.1"/>
    <property type="molecule type" value="Genomic_DNA"/>
</dbReference>
<dbReference type="AlphaFoldDB" id="A0A7J7NSB4"/>